<evidence type="ECO:0000313" key="5">
    <source>
        <dbReference type="EMBL" id="NYF89850.1"/>
    </source>
</evidence>
<name>A0A852VDT2_9BACT</name>
<evidence type="ECO:0000259" key="4">
    <source>
        <dbReference type="SMART" id="SM00702"/>
    </source>
</evidence>
<dbReference type="GO" id="GO:0006449">
    <property type="term" value="P:regulation of translational termination"/>
    <property type="evidence" value="ECO:0007669"/>
    <property type="project" value="TreeGrafter"/>
</dbReference>
<dbReference type="Pfam" id="PF13640">
    <property type="entry name" value="2OG-FeII_Oxy_3"/>
    <property type="match status" value="1"/>
</dbReference>
<dbReference type="Gene3D" id="2.60.120.620">
    <property type="entry name" value="q2cbj1_9rhob like domain"/>
    <property type="match status" value="1"/>
</dbReference>
<comment type="cofactor">
    <cofactor evidence="1">
        <name>L-ascorbate</name>
        <dbReference type="ChEBI" id="CHEBI:38290"/>
    </cofactor>
</comment>
<dbReference type="GO" id="GO:0031418">
    <property type="term" value="F:L-ascorbic acid binding"/>
    <property type="evidence" value="ECO:0007669"/>
    <property type="project" value="InterPro"/>
</dbReference>
<dbReference type="GO" id="GO:0005737">
    <property type="term" value="C:cytoplasm"/>
    <property type="evidence" value="ECO:0007669"/>
    <property type="project" value="TreeGrafter"/>
</dbReference>
<dbReference type="Proteomes" id="UP000564385">
    <property type="component" value="Unassembled WGS sequence"/>
</dbReference>
<proteinExistence type="predicted"/>
<dbReference type="GO" id="GO:0031543">
    <property type="term" value="F:peptidyl-proline dioxygenase activity"/>
    <property type="evidence" value="ECO:0007669"/>
    <property type="project" value="TreeGrafter"/>
</dbReference>
<dbReference type="InterPro" id="IPR006620">
    <property type="entry name" value="Pro_4_hyd_alph"/>
</dbReference>
<reference evidence="5 6" key="1">
    <citation type="submission" date="2020-07" db="EMBL/GenBank/DDBJ databases">
        <title>Genomic Encyclopedia of Type Strains, Phase IV (KMG-V): Genome sequencing to study the core and pangenomes of soil and plant-associated prokaryotes.</title>
        <authorList>
            <person name="Whitman W."/>
        </authorList>
    </citation>
    <scope>NUCLEOTIDE SEQUENCE [LARGE SCALE GENOMIC DNA]</scope>
    <source>
        <strain evidence="5 6">M8UP22</strain>
    </source>
</reference>
<organism evidence="5 6">
    <name type="scientific">Tunturiibacter lichenicola</name>
    <dbReference type="NCBI Taxonomy" id="2051959"/>
    <lineage>
        <taxon>Bacteria</taxon>
        <taxon>Pseudomonadati</taxon>
        <taxon>Acidobacteriota</taxon>
        <taxon>Terriglobia</taxon>
        <taxon>Terriglobales</taxon>
        <taxon>Acidobacteriaceae</taxon>
        <taxon>Tunturiibacter</taxon>
    </lineage>
</organism>
<sequence length="271" mass="30702">MQNETSIRDVSTRLDQLSIPESSASLAERYRSNSPFPYLTIDNLFEPDRLTTVMNEMSVAKRSDWVHHNTHKIEKFGQKSAVLLGEAGFQLVALLHSAPFLYLLSEITGIWNLLPDPYMHGAGYSIIPPKGKFDVHIDSNEDLTSGLTRRLALIIYLNQDWSPKYGGQLELWNKDASRKVAEIEPVFNRTLLMEVSRTSFHGVNPVVEPSGRSRYSFMAYYNTAGGILGKEKGVHSSMYAPDIYGPKPTVRSLARKFTPPIFYDFVRQKIK</sequence>
<dbReference type="AlphaFoldDB" id="A0A852VDT2"/>
<dbReference type="InterPro" id="IPR051842">
    <property type="entry name" value="uS12_prolyl_hydroxylase"/>
</dbReference>
<dbReference type="PANTHER" id="PTHR12117">
    <property type="entry name" value="HISTONE ACETYLTRANSFERASE COMPLEX"/>
    <property type="match status" value="1"/>
</dbReference>
<dbReference type="InterPro" id="IPR044862">
    <property type="entry name" value="Pro_4_hyd_alph_FE2OG_OXY"/>
</dbReference>
<dbReference type="PANTHER" id="PTHR12117:SF0">
    <property type="entry name" value="PROLYL 3-HYDROXYLASE OGFOD1"/>
    <property type="match status" value="1"/>
</dbReference>
<accession>A0A852VDT2</accession>
<dbReference type="EMBL" id="JACCCU010000001">
    <property type="protein sequence ID" value="NYF89850.1"/>
    <property type="molecule type" value="Genomic_DNA"/>
</dbReference>
<keyword evidence="3" id="KW-0560">Oxidoreductase</keyword>
<evidence type="ECO:0000256" key="2">
    <source>
        <dbReference type="ARBA" id="ARBA00022964"/>
    </source>
</evidence>
<comment type="caution">
    <text evidence="5">The sequence shown here is derived from an EMBL/GenBank/DDBJ whole genome shotgun (WGS) entry which is preliminary data.</text>
</comment>
<keyword evidence="2" id="KW-0223">Dioxygenase</keyword>
<dbReference type="SMART" id="SM00702">
    <property type="entry name" value="P4Hc"/>
    <property type="match status" value="1"/>
</dbReference>
<evidence type="ECO:0000256" key="1">
    <source>
        <dbReference type="ARBA" id="ARBA00001961"/>
    </source>
</evidence>
<dbReference type="GO" id="GO:0005506">
    <property type="term" value="F:iron ion binding"/>
    <property type="evidence" value="ECO:0007669"/>
    <property type="project" value="InterPro"/>
</dbReference>
<evidence type="ECO:0000256" key="3">
    <source>
        <dbReference type="ARBA" id="ARBA00023002"/>
    </source>
</evidence>
<feature type="domain" description="Prolyl 4-hydroxylase alpha subunit" evidence="4">
    <location>
        <begin position="36"/>
        <end position="222"/>
    </location>
</feature>
<gene>
    <name evidence="5" type="ORF">HDF08_001917</name>
</gene>
<protein>
    <recommendedName>
        <fullName evidence="4">Prolyl 4-hydroxylase alpha subunit domain-containing protein</fullName>
    </recommendedName>
</protein>
<evidence type="ECO:0000313" key="6">
    <source>
        <dbReference type="Proteomes" id="UP000564385"/>
    </source>
</evidence>